<evidence type="ECO:0000256" key="5">
    <source>
        <dbReference type="ARBA" id="ARBA00023004"/>
    </source>
</evidence>
<dbReference type="EMBL" id="JBFNXX010000010">
    <property type="protein sequence ID" value="MEW9920785.1"/>
    <property type="molecule type" value="Genomic_DNA"/>
</dbReference>
<comment type="caution">
    <text evidence="7">The sequence shown here is derived from an EMBL/GenBank/DDBJ whole genome shotgun (WGS) entry which is preliminary data.</text>
</comment>
<evidence type="ECO:0000256" key="1">
    <source>
        <dbReference type="ARBA" id="ARBA00022448"/>
    </source>
</evidence>
<keyword evidence="6" id="KW-0732">Signal</keyword>
<keyword evidence="3" id="KW-0479">Metal-binding</keyword>
<dbReference type="SUPFAM" id="SSF47175">
    <property type="entry name" value="Cytochromes"/>
    <property type="match status" value="1"/>
</dbReference>
<keyword evidence="4" id="KW-0249">Electron transport</keyword>
<dbReference type="InterPro" id="IPR002321">
    <property type="entry name" value="Cyt_c_II"/>
</dbReference>
<keyword evidence="5" id="KW-0408">Iron</keyword>
<dbReference type="InterPro" id="IPR010980">
    <property type="entry name" value="Cyt_c/b562"/>
</dbReference>
<dbReference type="PROSITE" id="PS51009">
    <property type="entry name" value="CYTCII"/>
    <property type="match status" value="1"/>
</dbReference>
<dbReference type="Gene3D" id="1.20.120.10">
    <property type="entry name" value="Cytochrome c/b562"/>
    <property type="match status" value="1"/>
</dbReference>
<dbReference type="InterPro" id="IPR012127">
    <property type="entry name" value="Cyt_c_prime"/>
</dbReference>
<gene>
    <name evidence="7" type="ORF">AB2B41_14310</name>
</gene>
<name>A0ABV3RP89_9RHOB</name>
<evidence type="ECO:0000256" key="3">
    <source>
        <dbReference type="ARBA" id="ARBA00022723"/>
    </source>
</evidence>
<keyword evidence="1" id="KW-0813">Transport</keyword>
<evidence type="ECO:0000256" key="4">
    <source>
        <dbReference type="ARBA" id="ARBA00022982"/>
    </source>
</evidence>
<reference evidence="7 8" key="1">
    <citation type="submission" date="2024-07" db="EMBL/GenBank/DDBJ databases">
        <title>Marimonas sp.nov., isolated from tidal-flat sediment.</title>
        <authorList>
            <person name="Jayan J.N."/>
            <person name="Lee S.S."/>
        </authorList>
    </citation>
    <scope>NUCLEOTIDE SEQUENCE [LARGE SCALE GENOMIC DNA]</scope>
    <source>
        <strain evidence="7 8">MJW-29</strain>
    </source>
</reference>
<evidence type="ECO:0000256" key="2">
    <source>
        <dbReference type="ARBA" id="ARBA00022617"/>
    </source>
</evidence>
<feature type="chain" id="PRO_5046239761" evidence="6">
    <location>
        <begin position="25"/>
        <end position="157"/>
    </location>
</feature>
<dbReference type="PRINTS" id="PR00608">
    <property type="entry name" value="CYTCHROMECII"/>
</dbReference>
<evidence type="ECO:0000313" key="7">
    <source>
        <dbReference type="EMBL" id="MEW9920785.1"/>
    </source>
</evidence>
<feature type="signal peptide" evidence="6">
    <location>
        <begin position="1"/>
        <end position="24"/>
    </location>
</feature>
<evidence type="ECO:0000256" key="6">
    <source>
        <dbReference type="SAM" id="SignalP"/>
    </source>
</evidence>
<dbReference type="Proteomes" id="UP001556098">
    <property type="component" value="Unassembled WGS sequence"/>
</dbReference>
<dbReference type="Pfam" id="PF01322">
    <property type="entry name" value="Cytochrom_C_2"/>
    <property type="match status" value="1"/>
</dbReference>
<accession>A0ABV3RP89</accession>
<keyword evidence="2" id="KW-0349">Heme</keyword>
<keyword evidence="8" id="KW-1185">Reference proteome</keyword>
<sequence>MKLFTKSLAVVGVSAAIIATTALADSHAKVNPAVAARQSQMQIIGYSIGILGATAKGEMEFNAEMVASAARNINALAQMDRASLWIDGTEQGAEAGSRAKAEIWMDTEGFDKKMQALADASAALIDAQDAAAVGAGMGALGGACKDCHETFRGPKNE</sequence>
<protein>
    <submittedName>
        <fullName evidence="7">Cytochrome c</fullName>
    </submittedName>
</protein>
<organism evidence="7 8">
    <name type="scientific">Sulfitobacter sediminis</name>
    <dbReference type="NCBI Taxonomy" id="3234186"/>
    <lineage>
        <taxon>Bacteria</taxon>
        <taxon>Pseudomonadati</taxon>
        <taxon>Pseudomonadota</taxon>
        <taxon>Alphaproteobacteria</taxon>
        <taxon>Rhodobacterales</taxon>
        <taxon>Roseobacteraceae</taxon>
        <taxon>Sulfitobacter</taxon>
    </lineage>
</organism>
<dbReference type="RefSeq" id="WP_367878486.1">
    <property type="nucleotide sequence ID" value="NZ_JBFNXX010000010.1"/>
</dbReference>
<dbReference type="InterPro" id="IPR015984">
    <property type="entry name" value="Cyt_c_prime_subgr"/>
</dbReference>
<proteinExistence type="predicted"/>
<evidence type="ECO:0000313" key="8">
    <source>
        <dbReference type="Proteomes" id="UP001556098"/>
    </source>
</evidence>
<dbReference type="PIRSF" id="PIRSF000027">
    <property type="entry name" value="Cytc_c_prime"/>
    <property type="match status" value="1"/>
</dbReference>